<feature type="non-terminal residue" evidence="6">
    <location>
        <position position="1"/>
    </location>
</feature>
<dbReference type="Pfam" id="PF04063">
    <property type="entry name" value="DUF383"/>
    <property type="match status" value="1"/>
</dbReference>
<dbReference type="PANTHER" id="PTHR13387">
    <property type="entry name" value="PROTEIN HGH1 HOMOLOG"/>
    <property type="match status" value="1"/>
</dbReference>
<dbReference type="InterPro" id="IPR016024">
    <property type="entry name" value="ARM-type_fold"/>
</dbReference>
<evidence type="ECO:0000256" key="1">
    <source>
        <dbReference type="ARBA" id="ARBA00006712"/>
    </source>
</evidence>
<feature type="domain" description="Protein HGH1 C-terminal" evidence="5">
    <location>
        <begin position="214"/>
        <end position="267"/>
    </location>
</feature>
<dbReference type="OrthoDB" id="338814at2759"/>
<dbReference type="Proteomes" id="UP000759131">
    <property type="component" value="Unassembled WGS sequence"/>
</dbReference>
<name>A0A7R9LEL6_9ACAR</name>
<dbReference type="SUPFAM" id="SSF48371">
    <property type="entry name" value="ARM repeat"/>
    <property type="match status" value="1"/>
</dbReference>
<dbReference type="InterPro" id="IPR007205">
    <property type="entry name" value="Protein_HGH1_N"/>
</dbReference>
<dbReference type="EMBL" id="OC877924">
    <property type="protein sequence ID" value="CAD7640298.1"/>
    <property type="molecule type" value="Genomic_DNA"/>
</dbReference>
<protein>
    <recommendedName>
        <fullName evidence="2">Protein HGH1 homolog</fullName>
    </recommendedName>
</protein>
<dbReference type="EMBL" id="CAJPIZ010023349">
    <property type="protein sequence ID" value="CAG2118194.1"/>
    <property type="molecule type" value="Genomic_DNA"/>
</dbReference>
<feature type="chain" id="PRO_5035592009" description="Protein HGH1 homolog" evidence="3">
    <location>
        <begin position="22"/>
        <end position="304"/>
    </location>
</feature>
<evidence type="ECO:0000259" key="5">
    <source>
        <dbReference type="Pfam" id="PF04064"/>
    </source>
</evidence>
<evidence type="ECO:0000256" key="2">
    <source>
        <dbReference type="ARBA" id="ARBA00014076"/>
    </source>
</evidence>
<reference evidence="6" key="1">
    <citation type="submission" date="2020-11" db="EMBL/GenBank/DDBJ databases">
        <authorList>
            <person name="Tran Van P."/>
        </authorList>
    </citation>
    <scope>NUCLEOTIDE SEQUENCE</scope>
</reference>
<evidence type="ECO:0000259" key="4">
    <source>
        <dbReference type="Pfam" id="PF04063"/>
    </source>
</evidence>
<feature type="non-terminal residue" evidence="6">
    <location>
        <position position="304"/>
    </location>
</feature>
<dbReference type="PANTHER" id="PTHR13387:SF9">
    <property type="entry name" value="PROTEIN HGH1 HOMOLOG"/>
    <property type="match status" value="1"/>
</dbReference>
<dbReference type="Gene3D" id="1.25.10.10">
    <property type="entry name" value="Leucine-rich Repeat Variant"/>
    <property type="match status" value="1"/>
</dbReference>
<gene>
    <name evidence="6" type="ORF">OSB1V03_LOCUS18146</name>
</gene>
<evidence type="ECO:0000313" key="7">
    <source>
        <dbReference type="Proteomes" id="UP000759131"/>
    </source>
</evidence>
<keyword evidence="7" id="KW-1185">Reference proteome</keyword>
<dbReference type="AlphaFoldDB" id="A0A7R9LEL6"/>
<organism evidence="6">
    <name type="scientific">Medioppia subpectinata</name>
    <dbReference type="NCBI Taxonomy" id="1979941"/>
    <lineage>
        <taxon>Eukaryota</taxon>
        <taxon>Metazoa</taxon>
        <taxon>Ecdysozoa</taxon>
        <taxon>Arthropoda</taxon>
        <taxon>Chelicerata</taxon>
        <taxon>Arachnida</taxon>
        <taxon>Acari</taxon>
        <taxon>Acariformes</taxon>
        <taxon>Sarcoptiformes</taxon>
        <taxon>Oribatida</taxon>
        <taxon>Brachypylina</taxon>
        <taxon>Oppioidea</taxon>
        <taxon>Oppiidae</taxon>
        <taxon>Medioppia</taxon>
    </lineage>
</organism>
<feature type="signal peptide" evidence="3">
    <location>
        <begin position="1"/>
        <end position="21"/>
    </location>
</feature>
<dbReference type="InterPro" id="IPR007206">
    <property type="entry name" value="Protein_HGH1_C"/>
</dbReference>
<evidence type="ECO:0000313" key="6">
    <source>
        <dbReference type="EMBL" id="CAD7640298.1"/>
    </source>
</evidence>
<sequence length="304" mass="34633">GGDPSTGQLALNCLLLVSCAATERQLDAALTDALIAETQLIVHMISDILCGEPDDQYFGILVNLTRYESTVQQIYKLCPKDFLHKLSTLLEANELVSALIANLSQLEDVRQALAADHPSQYVPQLFAAYDRCPTRPQVRNAIVCVVRNCCFDTDLHPKLLDPRNELLVRLCLPVAGAEELSDEDNAKLPIDLQYLGADKRREEDPEIRKLLMEALLMLCSTRFGREVIRDHNIYVILREYHKWEKVREVQKACEDVVDIIIKTEDEIDVDDIKRVDIPDDLIERFNQMDKDLLKEDTDEEEDKA</sequence>
<keyword evidence="3" id="KW-0732">Signal</keyword>
<evidence type="ECO:0000256" key="3">
    <source>
        <dbReference type="SAM" id="SignalP"/>
    </source>
</evidence>
<comment type="similarity">
    <text evidence="1">Belongs to the HGH1 family.</text>
</comment>
<accession>A0A7R9LEL6</accession>
<feature type="domain" description="Protein HGH1 N-terminal" evidence="4">
    <location>
        <begin position="57"/>
        <end position="209"/>
    </location>
</feature>
<dbReference type="Pfam" id="PF04064">
    <property type="entry name" value="DUF384"/>
    <property type="match status" value="1"/>
</dbReference>
<proteinExistence type="inferred from homology"/>
<dbReference type="InterPro" id="IPR039717">
    <property type="entry name" value="Hgh1"/>
</dbReference>
<dbReference type="InterPro" id="IPR011989">
    <property type="entry name" value="ARM-like"/>
</dbReference>